<dbReference type="InterPro" id="IPR038408">
    <property type="entry name" value="GNK2_sf"/>
</dbReference>
<dbReference type="PANTHER" id="PTHR27002:SF402">
    <property type="entry name" value="CYSTEINE-RICH RECEPTOR-KINASE-LIKE PROTEIN"/>
    <property type="match status" value="1"/>
</dbReference>
<dbReference type="Proteomes" id="UP001386955">
    <property type="component" value="Unassembled WGS sequence"/>
</dbReference>
<feature type="domain" description="Gnk2-homologous" evidence="20">
    <location>
        <begin position="290"/>
        <end position="390"/>
    </location>
</feature>
<dbReference type="PANTHER" id="PTHR27002">
    <property type="entry name" value="RECEPTOR-LIKE SERINE/THREONINE-PROTEIN KINASE SD1-8"/>
    <property type="match status" value="1"/>
</dbReference>
<dbReference type="Pfam" id="PF01657">
    <property type="entry name" value="Stress-antifung"/>
    <property type="match status" value="4"/>
</dbReference>
<evidence type="ECO:0000256" key="16">
    <source>
        <dbReference type="ARBA" id="ARBA00047951"/>
    </source>
</evidence>
<evidence type="ECO:0000256" key="15">
    <source>
        <dbReference type="ARBA" id="ARBA00047558"/>
    </source>
</evidence>
<keyword evidence="4" id="KW-0808">Transferase</keyword>
<evidence type="ECO:0000256" key="13">
    <source>
        <dbReference type="ARBA" id="ARBA00023170"/>
    </source>
</evidence>
<evidence type="ECO:0000256" key="8">
    <source>
        <dbReference type="ARBA" id="ARBA00022741"/>
    </source>
</evidence>
<comment type="subcellular location">
    <subcellularLocation>
        <location evidence="1">Membrane</location>
        <topology evidence="1">Single-pass membrane protein</topology>
    </subcellularLocation>
</comment>
<dbReference type="FunFam" id="3.30.200.20:FF:000727">
    <property type="entry name" value="Cysteine-rich RLK (RECEPTOR-like protein kinase) 23"/>
    <property type="match status" value="1"/>
</dbReference>
<evidence type="ECO:0000256" key="12">
    <source>
        <dbReference type="ARBA" id="ARBA00023136"/>
    </source>
</evidence>
<dbReference type="AlphaFoldDB" id="A0AAN9RQ82"/>
<evidence type="ECO:0000256" key="1">
    <source>
        <dbReference type="ARBA" id="ARBA00004167"/>
    </source>
</evidence>
<dbReference type="GO" id="GO:0042742">
    <property type="term" value="P:defense response to bacterium"/>
    <property type="evidence" value="ECO:0007669"/>
    <property type="project" value="TreeGrafter"/>
</dbReference>
<keyword evidence="9" id="KW-0418">Kinase</keyword>
<dbReference type="InterPro" id="IPR017441">
    <property type="entry name" value="Protein_kinase_ATP_BS"/>
</dbReference>
<keyword evidence="8 17" id="KW-0547">Nucleotide-binding</keyword>
<keyword evidence="6" id="KW-0732">Signal</keyword>
<feature type="binding site" evidence="17">
    <location>
        <position position="620"/>
    </location>
    <ligand>
        <name>ATP</name>
        <dbReference type="ChEBI" id="CHEBI:30616"/>
    </ligand>
</feature>
<accession>A0AAN9RQ82</accession>
<evidence type="ECO:0000256" key="3">
    <source>
        <dbReference type="ARBA" id="ARBA00022553"/>
    </source>
</evidence>
<dbReference type="FunFam" id="1.10.510.10:FF:000129">
    <property type="entry name" value="cysteine-rich receptor-like protein kinase 10"/>
    <property type="match status" value="1"/>
</dbReference>
<evidence type="ECO:0000256" key="9">
    <source>
        <dbReference type="ARBA" id="ARBA00022777"/>
    </source>
</evidence>
<dbReference type="Gene3D" id="3.30.430.20">
    <property type="entry name" value="Gnk2 domain, C-X8-C-X2-C motif"/>
    <property type="match status" value="4"/>
</dbReference>
<keyword evidence="10 17" id="KW-0067">ATP-binding</keyword>
<dbReference type="PROSITE" id="PS51473">
    <property type="entry name" value="GNK2"/>
    <property type="match status" value="4"/>
</dbReference>
<keyword evidence="14" id="KW-0325">Glycoprotein</keyword>
<dbReference type="InterPro" id="IPR001245">
    <property type="entry name" value="Ser-Thr/Tyr_kinase_cat_dom"/>
</dbReference>
<gene>
    <name evidence="21" type="ORF">VNO78_32705</name>
</gene>
<feature type="domain" description="Gnk2-homologous" evidence="20">
    <location>
        <begin position="43"/>
        <end position="148"/>
    </location>
</feature>
<evidence type="ECO:0000256" key="5">
    <source>
        <dbReference type="ARBA" id="ARBA00022692"/>
    </source>
</evidence>
<evidence type="ECO:0000259" key="19">
    <source>
        <dbReference type="PROSITE" id="PS50011"/>
    </source>
</evidence>
<organism evidence="21 22">
    <name type="scientific">Psophocarpus tetragonolobus</name>
    <name type="common">Winged bean</name>
    <name type="synonym">Dolichos tetragonolobus</name>
    <dbReference type="NCBI Taxonomy" id="3891"/>
    <lineage>
        <taxon>Eukaryota</taxon>
        <taxon>Viridiplantae</taxon>
        <taxon>Streptophyta</taxon>
        <taxon>Embryophyta</taxon>
        <taxon>Tracheophyta</taxon>
        <taxon>Spermatophyta</taxon>
        <taxon>Magnoliopsida</taxon>
        <taxon>eudicotyledons</taxon>
        <taxon>Gunneridae</taxon>
        <taxon>Pentapetalae</taxon>
        <taxon>rosids</taxon>
        <taxon>fabids</taxon>
        <taxon>Fabales</taxon>
        <taxon>Fabaceae</taxon>
        <taxon>Papilionoideae</taxon>
        <taxon>50 kb inversion clade</taxon>
        <taxon>NPAAA clade</taxon>
        <taxon>indigoferoid/millettioid clade</taxon>
        <taxon>Phaseoleae</taxon>
        <taxon>Psophocarpus</taxon>
    </lineage>
</organism>
<keyword evidence="13" id="KW-0675">Receptor</keyword>
<evidence type="ECO:0000256" key="18">
    <source>
        <dbReference type="SAM" id="Phobius"/>
    </source>
</evidence>
<dbReference type="FunFam" id="3.30.430.20:FF:000012">
    <property type="entry name" value="Cysteine-rich receptor-like protein kinase 25"/>
    <property type="match status" value="2"/>
</dbReference>
<keyword evidence="11 18" id="KW-1133">Transmembrane helix</keyword>
<keyword evidence="12 18" id="KW-0472">Membrane</keyword>
<evidence type="ECO:0000259" key="20">
    <source>
        <dbReference type="PROSITE" id="PS51473"/>
    </source>
</evidence>
<dbReference type="CDD" id="cd23509">
    <property type="entry name" value="Gnk2-like"/>
    <property type="match status" value="4"/>
</dbReference>
<comment type="catalytic activity">
    <reaction evidence="15">
        <text>L-seryl-[protein] + ATP = O-phospho-L-seryl-[protein] + ADP + H(+)</text>
        <dbReference type="Rhea" id="RHEA:17989"/>
        <dbReference type="Rhea" id="RHEA-COMP:9863"/>
        <dbReference type="Rhea" id="RHEA-COMP:11604"/>
        <dbReference type="ChEBI" id="CHEBI:15378"/>
        <dbReference type="ChEBI" id="CHEBI:29999"/>
        <dbReference type="ChEBI" id="CHEBI:30616"/>
        <dbReference type="ChEBI" id="CHEBI:83421"/>
        <dbReference type="ChEBI" id="CHEBI:456216"/>
    </reaction>
</comment>
<name>A0AAN9RQ82_PSOTE</name>
<reference evidence="21 22" key="1">
    <citation type="submission" date="2024-01" db="EMBL/GenBank/DDBJ databases">
        <title>The genomes of 5 underutilized Papilionoideae crops provide insights into root nodulation and disease resistanc.</title>
        <authorList>
            <person name="Jiang F."/>
        </authorList>
    </citation>
    <scope>NUCLEOTIDE SEQUENCE [LARGE SCALE GENOMIC DNA]</scope>
    <source>
        <strain evidence="21">DUOXIRENSHENG_FW03</strain>
        <tissue evidence="21">Leaves</tissue>
    </source>
</reference>
<feature type="domain" description="Gnk2-homologous" evidence="20">
    <location>
        <begin position="154"/>
        <end position="262"/>
    </location>
</feature>
<evidence type="ECO:0008006" key="23">
    <source>
        <dbReference type="Google" id="ProtNLM"/>
    </source>
</evidence>
<keyword evidence="5 18" id="KW-0812">Transmembrane</keyword>
<dbReference type="SMART" id="SM00220">
    <property type="entry name" value="S_TKc"/>
    <property type="match status" value="1"/>
</dbReference>
<keyword evidence="22" id="KW-1185">Reference proteome</keyword>
<dbReference type="Gene3D" id="1.10.510.10">
    <property type="entry name" value="Transferase(Phosphotransferase) domain 1"/>
    <property type="match status" value="1"/>
</dbReference>
<keyword evidence="2" id="KW-0723">Serine/threonine-protein kinase</keyword>
<evidence type="ECO:0000256" key="14">
    <source>
        <dbReference type="ARBA" id="ARBA00023180"/>
    </source>
</evidence>
<keyword evidence="7" id="KW-0677">Repeat</keyword>
<dbReference type="InterPro" id="IPR000719">
    <property type="entry name" value="Prot_kinase_dom"/>
</dbReference>
<feature type="domain" description="Gnk2-homologous" evidence="20">
    <location>
        <begin position="396"/>
        <end position="506"/>
    </location>
</feature>
<evidence type="ECO:0000256" key="4">
    <source>
        <dbReference type="ARBA" id="ARBA00022679"/>
    </source>
</evidence>
<sequence>MIHPTMVPGLSKINTTMASFKIPFLILVILITFATTHAQLDEPFYLYQYCSSNRTTANTSFQINLRTLLSYLSSNATGNTQFYNTTFTGSNPSDSIYGMFMCRGDVPSQLCEACVINATQRLSLECSLSKESVFWYDECMVWYSTNYIFSTVATNPGFPLLNTGNVSNPESFMRLLFQTMNQTAEEAANNPIGQKKFATREVLVSELQSLYCLSQCTPNLSPHDCTRCLHDIIGELPSCCNGKIGGRYLNPSCNIRYEMYPFFLSTPNAPKQVPETKISDSDLYFSEDPVYLSHNCSSNATFTSNSTFQKSLNTLFSYLSSNATNGKSFHEAQVNAQVYGLFMCRGDVPSLNCEQCVLNATRRMLSECRSFQEAIIWYSHCLLRYSHRNFFNIIEKSPVFSRLNLTRFSSTDKGQKFFIFVLSNALSKVAIQAGDSSERYGKKSLKLNNLQTLYSLAQCTQDLTSDDCKGCLGDIIGPGIAWSRLGSVGGRVMYPSCNLRFEFMPFYRDGGHQSTTPASPSEEKQSKSRLIILIIVPTSVSIMFLSVGYYLLRRKARKSFRTILKENFGHESTIVEPLQFDLAVIEAATNNFSHENFIGKGGFGEVYKGIFSSGQQIAVKRLSRGSKQGANEFKNEVLLIAKLQHRNLVAFVGFCLGEEEKMLIYKYVPNKSLDHFLFDSKRKKLLSWFERYNIIRGIAQGILYLHEHSRLKVIHRDLKPSNVLLNENMIPKISDFGLAKIVEIDQDKGNTNKIVGTIGYMSPEYAMLGQFSEKSDIFSFGVMILEIITGKKNVNSYESQYVGNSLISYVWRQWKDQAPLSILDPNIEESFSENEVTRCIQIGLLCVQQFVDARPTMTAVVSYLNNHLLNLPTPQEHAFLLQMDPKSIAQNSSSSQSMSSTLLSNNEISISEFLPR</sequence>
<dbReference type="PROSITE" id="PS00108">
    <property type="entry name" value="PROTEIN_KINASE_ST"/>
    <property type="match status" value="1"/>
</dbReference>
<evidence type="ECO:0000256" key="2">
    <source>
        <dbReference type="ARBA" id="ARBA00022527"/>
    </source>
</evidence>
<dbReference type="Gene3D" id="3.30.200.20">
    <property type="entry name" value="Phosphorylase Kinase, domain 1"/>
    <property type="match status" value="1"/>
</dbReference>
<dbReference type="PROSITE" id="PS50011">
    <property type="entry name" value="PROTEIN_KINASE_DOM"/>
    <property type="match status" value="1"/>
</dbReference>
<dbReference type="GO" id="GO:0005886">
    <property type="term" value="C:plasma membrane"/>
    <property type="evidence" value="ECO:0007669"/>
    <property type="project" value="TreeGrafter"/>
</dbReference>
<dbReference type="InterPro" id="IPR008271">
    <property type="entry name" value="Ser/Thr_kinase_AS"/>
</dbReference>
<evidence type="ECO:0000256" key="10">
    <source>
        <dbReference type="ARBA" id="ARBA00022840"/>
    </source>
</evidence>
<dbReference type="CDD" id="cd14066">
    <property type="entry name" value="STKc_IRAK"/>
    <property type="match status" value="1"/>
</dbReference>
<dbReference type="EMBL" id="JAYMYS010000009">
    <property type="protein sequence ID" value="KAK7380207.1"/>
    <property type="molecule type" value="Genomic_DNA"/>
</dbReference>
<evidence type="ECO:0000256" key="17">
    <source>
        <dbReference type="PROSITE-ProRule" id="PRU10141"/>
    </source>
</evidence>
<comment type="caution">
    <text evidence="21">The sequence shown here is derived from an EMBL/GenBank/DDBJ whole genome shotgun (WGS) entry which is preliminary data.</text>
</comment>
<dbReference type="InterPro" id="IPR002902">
    <property type="entry name" value="GNK2"/>
</dbReference>
<proteinExistence type="predicted"/>
<dbReference type="GO" id="GO:0004674">
    <property type="term" value="F:protein serine/threonine kinase activity"/>
    <property type="evidence" value="ECO:0007669"/>
    <property type="project" value="UniProtKB-KW"/>
</dbReference>
<dbReference type="PROSITE" id="PS00107">
    <property type="entry name" value="PROTEIN_KINASE_ATP"/>
    <property type="match status" value="1"/>
</dbReference>
<feature type="domain" description="Protein kinase" evidence="19">
    <location>
        <begin position="592"/>
        <end position="880"/>
    </location>
</feature>
<dbReference type="Pfam" id="PF07714">
    <property type="entry name" value="PK_Tyr_Ser-Thr"/>
    <property type="match status" value="1"/>
</dbReference>
<protein>
    <recommendedName>
        <fullName evidence="23">Cysteine-rich receptor-like protein kinase 25</fullName>
    </recommendedName>
</protein>
<dbReference type="FunFam" id="3.30.430.20:FF:000013">
    <property type="entry name" value="Cysteine-rich RLK (RECEPTOR-like protein kinase) 23"/>
    <property type="match status" value="2"/>
</dbReference>
<evidence type="ECO:0000256" key="7">
    <source>
        <dbReference type="ARBA" id="ARBA00022737"/>
    </source>
</evidence>
<evidence type="ECO:0000256" key="11">
    <source>
        <dbReference type="ARBA" id="ARBA00022989"/>
    </source>
</evidence>
<evidence type="ECO:0000313" key="22">
    <source>
        <dbReference type="Proteomes" id="UP001386955"/>
    </source>
</evidence>
<evidence type="ECO:0000256" key="6">
    <source>
        <dbReference type="ARBA" id="ARBA00022729"/>
    </source>
</evidence>
<keyword evidence="3" id="KW-0597">Phosphoprotein</keyword>
<comment type="catalytic activity">
    <reaction evidence="16">
        <text>L-threonyl-[protein] + ATP = O-phospho-L-threonyl-[protein] + ADP + H(+)</text>
        <dbReference type="Rhea" id="RHEA:46608"/>
        <dbReference type="Rhea" id="RHEA-COMP:11060"/>
        <dbReference type="Rhea" id="RHEA-COMP:11605"/>
        <dbReference type="ChEBI" id="CHEBI:15378"/>
        <dbReference type="ChEBI" id="CHEBI:30013"/>
        <dbReference type="ChEBI" id="CHEBI:30616"/>
        <dbReference type="ChEBI" id="CHEBI:61977"/>
        <dbReference type="ChEBI" id="CHEBI:456216"/>
    </reaction>
</comment>
<feature type="transmembrane region" description="Helical" evidence="18">
    <location>
        <begin position="530"/>
        <end position="552"/>
    </location>
</feature>
<evidence type="ECO:0000313" key="21">
    <source>
        <dbReference type="EMBL" id="KAK7380207.1"/>
    </source>
</evidence>
<dbReference type="InterPro" id="IPR011009">
    <property type="entry name" value="Kinase-like_dom_sf"/>
</dbReference>
<dbReference type="SUPFAM" id="SSF56112">
    <property type="entry name" value="Protein kinase-like (PK-like)"/>
    <property type="match status" value="1"/>
</dbReference>
<dbReference type="GO" id="GO:0005524">
    <property type="term" value="F:ATP binding"/>
    <property type="evidence" value="ECO:0007669"/>
    <property type="project" value="UniProtKB-UniRule"/>
</dbReference>